<organism evidence="4 5">
    <name type="scientific">Daucus carota subsp. sativus</name>
    <name type="common">Carrot</name>
    <dbReference type="NCBI Taxonomy" id="79200"/>
    <lineage>
        <taxon>Eukaryota</taxon>
        <taxon>Viridiplantae</taxon>
        <taxon>Streptophyta</taxon>
        <taxon>Embryophyta</taxon>
        <taxon>Tracheophyta</taxon>
        <taxon>Spermatophyta</taxon>
        <taxon>Magnoliopsida</taxon>
        <taxon>eudicotyledons</taxon>
        <taxon>Gunneridae</taxon>
        <taxon>Pentapetalae</taxon>
        <taxon>asterids</taxon>
        <taxon>campanulids</taxon>
        <taxon>Apiales</taxon>
        <taxon>Apiaceae</taxon>
        <taxon>Apioideae</taxon>
        <taxon>Scandiceae</taxon>
        <taxon>Daucinae</taxon>
        <taxon>Daucus</taxon>
        <taxon>Daucus sect. Daucus</taxon>
    </lineage>
</organism>
<evidence type="ECO:0000256" key="3">
    <source>
        <dbReference type="ARBA" id="ARBA00023274"/>
    </source>
</evidence>
<reference evidence="4" key="2">
    <citation type="submission" date="2022-03" db="EMBL/GenBank/DDBJ databases">
        <title>Draft title - Genomic analysis of global carrot germplasm unveils the trajectory of domestication and the origin of high carotenoid orange carrot.</title>
        <authorList>
            <person name="Iorizzo M."/>
            <person name="Ellison S."/>
            <person name="Senalik D."/>
            <person name="Macko-Podgorni A."/>
            <person name="Grzebelus D."/>
            <person name="Bostan H."/>
            <person name="Rolling W."/>
            <person name="Curaba J."/>
            <person name="Simon P."/>
        </authorList>
    </citation>
    <scope>NUCLEOTIDE SEQUENCE</scope>
    <source>
        <tissue evidence="4">Leaf</tissue>
    </source>
</reference>
<keyword evidence="3" id="KW-0687">Ribonucleoprotein</keyword>
<evidence type="ECO:0008006" key="6">
    <source>
        <dbReference type="Google" id="ProtNLM"/>
    </source>
</evidence>
<dbReference type="GO" id="GO:0006412">
    <property type="term" value="P:translation"/>
    <property type="evidence" value="ECO:0007669"/>
    <property type="project" value="InterPro"/>
</dbReference>
<dbReference type="SUPFAM" id="SSF52313">
    <property type="entry name" value="Ribosomal protein S2"/>
    <property type="match status" value="1"/>
</dbReference>
<dbReference type="InterPro" id="IPR001865">
    <property type="entry name" value="Ribosomal_uS2"/>
</dbReference>
<proteinExistence type="inferred from homology"/>
<evidence type="ECO:0000313" key="4">
    <source>
        <dbReference type="EMBL" id="WOH14437.1"/>
    </source>
</evidence>
<dbReference type="GO" id="GO:0015935">
    <property type="term" value="C:small ribosomal subunit"/>
    <property type="evidence" value="ECO:0007669"/>
    <property type="project" value="InterPro"/>
</dbReference>
<evidence type="ECO:0000256" key="1">
    <source>
        <dbReference type="ARBA" id="ARBA00006242"/>
    </source>
</evidence>
<accession>A0AAF1BEV2</accession>
<dbReference type="PROSITE" id="PS00962">
    <property type="entry name" value="RIBOSOMAL_S2_1"/>
    <property type="match status" value="1"/>
</dbReference>
<keyword evidence="2" id="KW-0689">Ribosomal protein</keyword>
<name>A0AAF1BEV2_DAUCS</name>
<sequence>MASGGVARELTSKEADIQKMLAAEVHLGTKNCDFQMEHYVFKRRNDGIYIINLGKTWEKLQMASRVIVAMENPQDIIYTGDNAIVGRHTPGTFTNQLQTSFTALGNIPTIAFCDTDSPMRYVDIGIPANNKGKHDIGCLFWILARMVLQMRAKTHLNHLSCRLTAKEEEEEAASADYVDYSAPALGGTDQWSSQIPDAQWNNEGVQAAIPAVPRATGWTAYAVPSADGWDVAPEPTLAAAPGLDITQPAVVAPTWE</sequence>
<protein>
    <recommendedName>
        <fullName evidence="6">40S ribosomal protein SA</fullName>
    </recommendedName>
</protein>
<comment type="similarity">
    <text evidence="1">Belongs to the universal ribosomal protein uS2 family.</text>
</comment>
<dbReference type="Pfam" id="PF00318">
    <property type="entry name" value="Ribosomal_S2"/>
    <property type="match status" value="1"/>
</dbReference>
<dbReference type="AlphaFoldDB" id="A0AAF1BEV2"/>
<evidence type="ECO:0000313" key="5">
    <source>
        <dbReference type="Proteomes" id="UP000077755"/>
    </source>
</evidence>
<dbReference type="CDD" id="cd01425">
    <property type="entry name" value="RPS2"/>
    <property type="match status" value="1"/>
</dbReference>
<gene>
    <name evidence="4" type="ORF">DCAR_0933956</name>
</gene>
<dbReference type="InterPro" id="IPR023591">
    <property type="entry name" value="Ribosomal_uS2_flav_dom_sf"/>
</dbReference>
<dbReference type="GO" id="GO:0003735">
    <property type="term" value="F:structural constituent of ribosome"/>
    <property type="evidence" value="ECO:0007669"/>
    <property type="project" value="InterPro"/>
</dbReference>
<dbReference type="PANTHER" id="PTHR11489">
    <property type="entry name" value="40S RIBOSOMAL PROTEIN SA"/>
    <property type="match status" value="1"/>
</dbReference>
<dbReference type="Gene3D" id="3.40.50.10490">
    <property type="entry name" value="Glucose-6-phosphate isomerase like protein, domain 1"/>
    <property type="match status" value="1"/>
</dbReference>
<keyword evidence="5" id="KW-1185">Reference proteome</keyword>
<evidence type="ECO:0000256" key="2">
    <source>
        <dbReference type="ARBA" id="ARBA00022980"/>
    </source>
</evidence>
<dbReference type="PRINTS" id="PR00395">
    <property type="entry name" value="RIBOSOMALS2"/>
</dbReference>
<dbReference type="Proteomes" id="UP000077755">
    <property type="component" value="Chromosome 9"/>
</dbReference>
<dbReference type="InterPro" id="IPR018130">
    <property type="entry name" value="Ribosomal_uS2_CS"/>
</dbReference>
<reference evidence="4" key="1">
    <citation type="journal article" date="2016" name="Nat. Genet.">
        <title>A high-quality carrot genome assembly provides new insights into carotenoid accumulation and asterid genome evolution.</title>
        <authorList>
            <person name="Iorizzo M."/>
            <person name="Ellison S."/>
            <person name="Senalik D."/>
            <person name="Zeng P."/>
            <person name="Satapoomin P."/>
            <person name="Huang J."/>
            <person name="Bowman M."/>
            <person name="Iovene M."/>
            <person name="Sanseverino W."/>
            <person name="Cavagnaro P."/>
            <person name="Yildiz M."/>
            <person name="Macko-Podgorni A."/>
            <person name="Moranska E."/>
            <person name="Grzebelus E."/>
            <person name="Grzebelus D."/>
            <person name="Ashrafi H."/>
            <person name="Zheng Z."/>
            <person name="Cheng S."/>
            <person name="Spooner D."/>
            <person name="Van Deynze A."/>
            <person name="Simon P."/>
        </authorList>
    </citation>
    <scope>NUCLEOTIDE SEQUENCE</scope>
    <source>
        <tissue evidence="4">Leaf</tissue>
    </source>
</reference>
<dbReference type="InterPro" id="IPR005707">
    <property type="entry name" value="Ribosomal_uS2_euk/arc"/>
</dbReference>
<dbReference type="EMBL" id="CP093351">
    <property type="protein sequence ID" value="WOH14437.1"/>
    <property type="molecule type" value="Genomic_DNA"/>
</dbReference>